<reference evidence="3" key="5">
    <citation type="submission" date="2018-04" db="UniProtKB">
        <authorList>
            <consortium name="EnsemblFungi"/>
        </authorList>
    </citation>
    <scope>IDENTIFICATION</scope>
    <source>
        <strain evidence="3">R3-111a-1</strain>
    </source>
</reference>
<dbReference type="AlphaFoldDB" id="J3PGL0"/>
<evidence type="ECO:0000313" key="4">
    <source>
        <dbReference type="Proteomes" id="UP000006039"/>
    </source>
</evidence>
<dbReference type="EMBL" id="GL385403">
    <property type="protein sequence ID" value="EJT69756.1"/>
    <property type="molecule type" value="Genomic_DNA"/>
</dbReference>
<reference evidence="4" key="1">
    <citation type="submission" date="2010-07" db="EMBL/GenBank/DDBJ databases">
        <title>The genome sequence of Gaeumannomyces graminis var. tritici strain R3-111a-1.</title>
        <authorList>
            <consortium name="The Broad Institute Genome Sequencing Platform"/>
            <person name="Ma L.-J."/>
            <person name="Dead R."/>
            <person name="Young S."/>
            <person name="Zeng Q."/>
            <person name="Koehrsen M."/>
            <person name="Alvarado L."/>
            <person name="Berlin A."/>
            <person name="Chapman S.B."/>
            <person name="Chen Z."/>
            <person name="Freedman E."/>
            <person name="Gellesch M."/>
            <person name="Goldberg J."/>
            <person name="Griggs A."/>
            <person name="Gujja S."/>
            <person name="Heilman E.R."/>
            <person name="Heiman D."/>
            <person name="Hepburn T."/>
            <person name="Howarth C."/>
            <person name="Jen D."/>
            <person name="Larson L."/>
            <person name="Mehta T."/>
            <person name="Neiman D."/>
            <person name="Pearson M."/>
            <person name="Roberts A."/>
            <person name="Saif S."/>
            <person name="Shea T."/>
            <person name="Shenoy N."/>
            <person name="Sisk P."/>
            <person name="Stolte C."/>
            <person name="Sykes S."/>
            <person name="Walk T."/>
            <person name="White J."/>
            <person name="Yandava C."/>
            <person name="Haas B."/>
            <person name="Nusbaum C."/>
            <person name="Birren B."/>
        </authorList>
    </citation>
    <scope>NUCLEOTIDE SEQUENCE [LARGE SCALE GENOMIC DNA]</scope>
    <source>
        <strain evidence="4">R3-111a-1</strain>
    </source>
</reference>
<dbReference type="GeneID" id="20353097"/>
<protein>
    <submittedName>
        <fullName evidence="2 3">Uncharacterized protein</fullName>
    </submittedName>
</protein>
<dbReference type="VEuPathDB" id="FungiDB:GGTG_12639"/>
<reference evidence="2" key="2">
    <citation type="submission" date="2010-07" db="EMBL/GenBank/DDBJ databases">
        <authorList>
            <consortium name="The Broad Institute Genome Sequencing Platform"/>
            <consortium name="Broad Institute Genome Sequencing Center for Infectious Disease"/>
            <person name="Ma L.-J."/>
            <person name="Dead R."/>
            <person name="Young S."/>
            <person name="Zeng Q."/>
            <person name="Koehrsen M."/>
            <person name="Alvarado L."/>
            <person name="Berlin A."/>
            <person name="Chapman S.B."/>
            <person name="Chen Z."/>
            <person name="Freedman E."/>
            <person name="Gellesch M."/>
            <person name="Goldberg J."/>
            <person name="Griggs A."/>
            <person name="Gujja S."/>
            <person name="Heilman E.R."/>
            <person name="Heiman D."/>
            <person name="Hepburn T."/>
            <person name="Howarth C."/>
            <person name="Jen D."/>
            <person name="Larson L."/>
            <person name="Mehta T."/>
            <person name="Neiman D."/>
            <person name="Pearson M."/>
            <person name="Roberts A."/>
            <person name="Saif S."/>
            <person name="Shea T."/>
            <person name="Shenoy N."/>
            <person name="Sisk P."/>
            <person name="Stolte C."/>
            <person name="Sykes S."/>
            <person name="Walk T."/>
            <person name="White J."/>
            <person name="Yandava C."/>
            <person name="Haas B."/>
            <person name="Nusbaum C."/>
            <person name="Birren B."/>
        </authorList>
    </citation>
    <scope>NUCLEOTIDE SEQUENCE</scope>
    <source>
        <strain evidence="2">R3-111a-1</strain>
    </source>
</reference>
<name>J3PGL0_GAET3</name>
<dbReference type="HOGENOM" id="CLU_2004090_0_0_1"/>
<evidence type="ECO:0000313" key="3">
    <source>
        <dbReference type="EnsemblFungi" id="EJT69756"/>
    </source>
</evidence>
<sequence>MQSDIKAGQRPAKCCRRTREKNANFPRRPTAYKQDKASTASTQRLERTSHTCPEVGQDQCGTHDQTARHFCEQGTAAERQRIARRHQAVFSAVAGGGGASEGWKRRARIGWAFSRNATSSRLRS</sequence>
<dbReference type="Proteomes" id="UP000006039">
    <property type="component" value="Unassembled WGS sequence"/>
</dbReference>
<dbReference type="RefSeq" id="XP_009228804.1">
    <property type="nucleotide sequence ID" value="XM_009230540.1"/>
</dbReference>
<evidence type="ECO:0000313" key="2">
    <source>
        <dbReference type="EMBL" id="EJT69756.1"/>
    </source>
</evidence>
<evidence type="ECO:0000256" key="1">
    <source>
        <dbReference type="SAM" id="MobiDB-lite"/>
    </source>
</evidence>
<organism evidence="2">
    <name type="scientific">Gaeumannomyces tritici (strain R3-111a-1)</name>
    <name type="common">Wheat and barley take-all root rot fungus</name>
    <name type="synonym">Gaeumannomyces graminis var. tritici</name>
    <dbReference type="NCBI Taxonomy" id="644352"/>
    <lineage>
        <taxon>Eukaryota</taxon>
        <taxon>Fungi</taxon>
        <taxon>Dikarya</taxon>
        <taxon>Ascomycota</taxon>
        <taxon>Pezizomycotina</taxon>
        <taxon>Sordariomycetes</taxon>
        <taxon>Sordariomycetidae</taxon>
        <taxon>Magnaporthales</taxon>
        <taxon>Magnaporthaceae</taxon>
        <taxon>Gaeumannomyces</taxon>
    </lineage>
</organism>
<proteinExistence type="predicted"/>
<accession>J3PGL0</accession>
<reference evidence="2" key="3">
    <citation type="submission" date="2010-09" db="EMBL/GenBank/DDBJ databases">
        <title>Annotation of Gaeumannomyces graminis var. tritici R3-111a-1.</title>
        <authorList>
            <consortium name="The Broad Institute Genome Sequencing Platform"/>
            <person name="Ma L.-J."/>
            <person name="Dead R."/>
            <person name="Young S.K."/>
            <person name="Zeng Q."/>
            <person name="Gargeya S."/>
            <person name="Fitzgerald M."/>
            <person name="Haas B."/>
            <person name="Abouelleil A."/>
            <person name="Alvarado L."/>
            <person name="Arachchi H.M."/>
            <person name="Berlin A."/>
            <person name="Brown A."/>
            <person name="Chapman S.B."/>
            <person name="Chen Z."/>
            <person name="Dunbar C."/>
            <person name="Freedman E."/>
            <person name="Gearin G."/>
            <person name="Gellesch M."/>
            <person name="Goldberg J."/>
            <person name="Griggs A."/>
            <person name="Gujja S."/>
            <person name="Heiman D."/>
            <person name="Howarth C."/>
            <person name="Larson L."/>
            <person name="Lui A."/>
            <person name="MacDonald P.J.P."/>
            <person name="Mehta T."/>
            <person name="Montmayeur A."/>
            <person name="Murphy C."/>
            <person name="Neiman D."/>
            <person name="Pearson M."/>
            <person name="Priest M."/>
            <person name="Roberts A."/>
            <person name="Saif S."/>
            <person name="Shea T."/>
            <person name="Shenoy N."/>
            <person name="Sisk P."/>
            <person name="Stolte C."/>
            <person name="Sykes S."/>
            <person name="Yandava C."/>
            <person name="Wortman J."/>
            <person name="Nusbaum C."/>
            <person name="Birren B."/>
        </authorList>
    </citation>
    <scope>NUCLEOTIDE SEQUENCE</scope>
    <source>
        <strain evidence="2">R3-111a-1</strain>
    </source>
</reference>
<feature type="region of interest" description="Disordered" evidence="1">
    <location>
        <begin position="1"/>
        <end position="60"/>
    </location>
</feature>
<reference evidence="3" key="4">
    <citation type="journal article" date="2015" name="G3 (Bethesda)">
        <title>Genome sequences of three phytopathogenic species of the Magnaporthaceae family of fungi.</title>
        <authorList>
            <person name="Okagaki L.H."/>
            <person name="Nunes C.C."/>
            <person name="Sailsbery J."/>
            <person name="Clay B."/>
            <person name="Brown D."/>
            <person name="John T."/>
            <person name="Oh Y."/>
            <person name="Young N."/>
            <person name="Fitzgerald M."/>
            <person name="Haas B.J."/>
            <person name="Zeng Q."/>
            <person name="Young S."/>
            <person name="Adiconis X."/>
            <person name="Fan L."/>
            <person name="Levin J.Z."/>
            <person name="Mitchell T.K."/>
            <person name="Okubara P.A."/>
            <person name="Farman M.L."/>
            <person name="Kohn L.M."/>
            <person name="Birren B."/>
            <person name="Ma L.-J."/>
            <person name="Dean R.A."/>
        </authorList>
    </citation>
    <scope>NUCLEOTIDE SEQUENCE</scope>
    <source>
        <strain evidence="3">R3-111a-1</strain>
    </source>
</reference>
<gene>
    <name evidence="3" type="primary">20353097</name>
    <name evidence="2" type="ORF">GGTG_12639</name>
</gene>
<keyword evidence="4" id="KW-1185">Reference proteome</keyword>
<dbReference type="EnsemblFungi" id="EJT69756">
    <property type="protein sequence ID" value="EJT69756"/>
    <property type="gene ID" value="GGTG_12639"/>
</dbReference>